<dbReference type="SUPFAM" id="SSF56935">
    <property type="entry name" value="Porins"/>
    <property type="match status" value="1"/>
</dbReference>
<dbReference type="InterPro" id="IPR037066">
    <property type="entry name" value="Plug_dom_sf"/>
</dbReference>
<dbReference type="InterPro" id="IPR000531">
    <property type="entry name" value="Beta-barrel_TonB"/>
</dbReference>
<keyword evidence="3" id="KW-0998">Cell outer membrane</keyword>
<dbReference type="Pfam" id="PF07715">
    <property type="entry name" value="Plug"/>
    <property type="match status" value="1"/>
</dbReference>
<keyword evidence="7" id="KW-0675">Receptor</keyword>
<dbReference type="InterPro" id="IPR008969">
    <property type="entry name" value="CarboxyPept-like_regulatory"/>
</dbReference>
<comment type="similarity">
    <text evidence="4">Belongs to the TonB-dependent receptor family.</text>
</comment>
<reference evidence="7 8" key="1">
    <citation type="submission" date="2022-04" db="EMBL/GenBank/DDBJ databases">
        <title>Spirosoma sp. strain RP8 genome sequencing and assembly.</title>
        <authorList>
            <person name="Jung Y."/>
        </authorList>
    </citation>
    <scope>NUCLEOTIDE SEQUENCE [LARGE SCALE GENOMIC DNA]</scope>
    <source>
        <strain evidence="7 8">RP8</strain>
    </source>
</reference>
<dbReference type="Pfam" id="PF00593">
    <property type="entry name" value="TonB_dep_Rec_b-barrel"/>
    <property type="match status" value="1"/>
</dbReference>
<dbReference type="EMBL" id="JALPRF010000002">
    <property type="protein sequence ID" value="MCK8493114.1"/>
    <property type="molecule type" value="Genomic_DNA"/>
</dbReference>
<evidence type="ECO:0000259" key="5">
    <source>
        <dbReference type="Pfam" id="PF00593"/>
    </source>
</evidence>
<dbReference type="RefSeq" id="WP_248477692.1">
    <property type="nucleotide sequence ID" value="NZ_JALPRF010000002.1"/>
</dbReference>
<proteinExistence type="inferred from homology"/>
<feature type="domain" description="TonB-dependent receptor plug" evidence="6">
    <location>
        <begin position="135"/>
        <end position="239"/>
    </location>
</feature>
<evidence type="ECO:0000256" key="3">
    <source>
        <dbReference type="ARBA" id="ARBA00023237"/>
    </source>
</evidence>
<dbReference type="Gene3D" id="2.40.170.20">
    <property type="entry name" value="TonB-dependent receptor, beta-barrel domain"/>
    <property type="match status" value="1"/>
</dbReference>
<comment type="caution">
    <text evidence="7">The sequence shown here is derived from an EMBL/GenBank/DDBJ whole genome shotgun (WGS) entry which is preliminary data.</text>
</comment>
<dbReference type="InterPro" id="IPR012910">
    <property type="entry name" value="Plug_dom"/>
</dbReference>
<evidence type="ECO:0000256" key="4">
    <source>
        <dbReference type="RuleBase" id="RU003357"/>
    </source>
</evidence>
<sequence>MSYCTNWVTRLLLLIGLFVALNVSAGTIRGRAIDAATGQPIIGATLIIENTKLYNVSGLDGSYLIRNVPAGNHKIRISYVSYRTLSRDIVIHSADHIVTLDLSLETENDRQLTEVVIKAKRDGSSDRTARDLERNALQVTNIVSGRSIELSPDLTVANVIQRVSGISIERNSNGDGQYAILRGMDKRYNYTLVNGVKIPSPDNRYRYVPLDIFPAELLDRLEVYKALTPSMEGDAVGGAINMVMRDAPDHFTVLANVATGYSELFFNRPFVGFDAKNINLKSPYEQLGNQYSAKSTDFNKASATYTRQSPPPNLIGSFTIGNRFLNQRFGVMLAGSLQNTFRGSNSLFFNGDVVDTLRGITLNKQSERMYSEHQTRYGLHAKLDFRTNRDGGPERHKIQWFNALIGLTNEQIRETKSTELGIGGFDPILGNASLGYETRSRLTKQKIYNSTLQGTHQLTENLGLNWSAVYSTALNEVPDQTYIPLLGIRKNFVEQRTTVQDGQRRWEHNTDTDLAGYLNLTLKTTVAGVRVEWMTGGLYRDKQRTNFYNNYTLRPSNPFAQYGADFTDYNQISWTIQNPLGSVASALNYDASEQTASGYLQFRTTDQPLEVIGGVRVEHTDQGYAMKFPIGEDNPTGSQIYTDVLPSLHLRYRSNEQTNWRLSYFRSLNRPGFFEIVPYRIVNEEYQERGNPNLKRVIADNVDLRYEFFPRPLEQFMVGLFYKHVQDPIEYTLQKDAIRGQDLYYGPGNFGNATNFGLEIDAIKYVRQWGLKANYTYTHSRITTPKSKRIRNEQGDLQTITVNQTRSLYGQSAHVANLSLLYKDAGRGWDAQVAASYTGPRINTVSQFVDNDLYQKGFVQMDASVEKRIGKADRSGRTNSGRANSGRGFLLFAKANNLLNTPTEIFIKNVNSKNADVPSQDISGKTLIRRDFYQRSYVLGIRYKL</sequence>
<keyword evidence="4" id="KW-0798">TonB box</keyword>
<dbReference type="Proteomes" id="UP001202180">
    <property type="component" value="Unassembled WGS sequence"/>
</dbReference>
<protein>
    <submittedName>
        <fullName evidence="7">TonB-dependent receptor</fullName>
    </submittedName>
</protein>
<dbReference type="Gene3D" id="2.60.40.1120">
    <property type="entry name" value="Carboxypeptidase-like, regulatory domain"/>
    <property type="match status" value="1"/>
</dbReference>
<dbReference type="PANTHER" id="PTHR40980:SF4">
    <property type="entry name" value="TONB-DEPENDENT RECEPTOR-LIKE BETA-BARREL DOMAIN-CONTAINING PROTEIN"/>
    <property type="match status" value="1"/>
</dbReference>
<dbReference type="SUPFAM" id="SSF49464">
    <property type="entry name" value="Carboxypeptidase regulatory domain-like"/>
    <property type="match status" value="1"/>
</dbReference>
<accession>A0ABT0HLR3</accession>
<dbReference type="Gene3D" id="2.170.130.10">
    <property type="entry name" value="TonB-dependent receptor, plug domain"/>
    <property type="match status" value="1"/>
</dbReference>
<evidence type="ECO:0000259" key="6">
    <source>
        <dbReference type="Pfam" id="PF07715"/>
    </source>
</evidence>
<comment type="subcellular location">
    <subcellularLocation>
        <location evidence="1 4">Cell outer membrane</location>
    </subcellularLocation>
</comment>
<evidence type="ECO:0000256" key="2">
    <source>
        <dbReference type="ARBA" id="ARBA00023136"/>
    </source>
</evidence>
<gene>
    <name evidence="7" type="ORF">M0L20_14690</name>
</gene>
<organism evidence="7 8">
    <name type="scientific">Spirosoma liriopis</name>
    <dbReference type="NCBI Taxonomy" id="2937440"/>
    <lineage>
        <taxon>Bacteria</taxon>
        <taxon>Pseudomonadati</taxon>
        <taxon>Bacteroidota</taxon>
        <taxon>Cytophagia</taxon>
        <taxon>Cytophagales</taxon>
        <taxon>Cytophagaceae</taxon>
        <taxon>Spirosoma</taxon>
    </lineage>
</organism>
<evidence type="ECO:0000313" key="7">
    <source>
        <dbReference type="EMBL" id="MCK8493114.1"/>
    </source>
</evidence>
<keyword evidence="2 4" id="KW-0472">Membrane</keyword>
<keyword evidence="8" id="KW-1185">Reference proteome</keyword>
<evidence type="ECO:0000256" key="1">
    <source>
        <dbReference type="ARBA" id="ARBA00004442"/>
    </source>
</evidence>
<name>A0ABT0HLR3_9BACT</name>
<feature type="domain" description="TonB-dependent receptor-like beta-barrel" evidence="5">
    <location>
        <begin position="436"/>
        <end position="870"/>
    </location>
</feature>
<evidence type="ECO:0000313" key="8">
    <source>
        <dbReference type="Proteomes" id="UP001202180"/>
    </source>
</evidence>
<dbReference type="InterPro" id="IPR036942">
    <property type="entry name" value="Beta-barrel_TonB_sf"/>
</dbReference>
<dbReference type="Pfam" id="PF13715">
    <property type="entry name" value="CarbopepD_reg_2"/>
    <property type="match status" value="1"/>
</dbReference>
<dbReference type="PANTHER" id="PTHR40980">
    <property type="entry name" value="PLUG DOMAIN-CONTAINING PROTEIN"/>
    <property type="match status" value="1"/>
</dbReference>